<gene>
    <name evidence="1" type="ORF">JK358_22345</name>
</gene>
<evidence type="ECO:0000313" key="1">
    <source>
        <dbReference type="EMBL" id="MBL1077143.1"/>
    </source>
</evidence>
<proteinExistence type="predicted"/>
<reference evidence="1 2" key="1">
    <citation type="submission" date="2021-01" db="EMBL/GenBank/DDBJ databases">
        <title>WGS of actinomycetes isolated from Thailand.</title>
        <authorList>
            <person name="Thawai C."/>
        </authorList>
    </citation>
    <scope>NUCLEOTIDE SEQUENCE [LARGE SCALE GENOMIC DNA]</scope>
    <source>
        <strain evidence="1 2">LPG 2</strain>
    </source>
</reference>
<organism evidence="1 2">
    <name type="scientific">Nocardia acididurans</name>
    <dbReference type="NCBI Taxonomy" id="2802282"/>
    <lineage>
        <taxon>Bacteria</taxon>
        <taxon>Bacillati</taxon>
        <taxon>Actinomycetota</taxon>
        <taxon>Actinomycetes</taxon>
        <taxon>Mycobacteriales</taxon>
        <taxon>Nocardiaceae</taxon>
        <taxon>Nocardia</taxon>
    </lineage>
</organism>
<dbReference type="EMBL" id="JAERRJ010000008">
    <property type="protein sequence ID" value="MBL1077143.1"/>
    <property type="molecule type" value="Genomic_DNA"/>
</dbReference>
<evidence type="ECO:0000313" key="2">
    <source>
        <dbReference type="Proteomes" id="UP000602198"/>
    </source>
</evidence>
<comment type="caution">
    <text evidence="1">The sequence shown here is derived from an EMBL/GenBank/DDBJ whole genome shotgun (WGS) entry which is preliminary data.</text>
</comment>
<dbReference type="Proteomes" id="UP000602198">
    <property type="component" value="Unassembled WGS sequence"/>
</dbReference>
<sequence length="202" mass="22117">MSTPVGSADISEIEFADQLLRAAVDPGRLALVITELIGETIDVRPPPIGAGGLVSVTAQGRARAVRVVASPNDFREISIRVPIVLGLRAEVAGIVSRFAAIVMVATRIRLLPQRPCTLRVEIDPVRRADMSTRLYARDPLANLLRYVIPVEAMIEGQIRRHVNEMLNSPEVMGLRHIDVPALIEQAWQSGVVLRPSRGRRVS</sequence>
<protein>
    <submittedName>
        <fullName evidence="1">Uncharacterized protein</fullName>
    </submittedName>
</protein>
<dbReference type="RefSeq" id="WP_201949834.1">
    <property type="nucleotide sequence ID" value="NZ_JAERRJ010000008.1"/>
</dbReference>
<accession>A0ABS1M918</accession>
<name>A0ABS1M918_9NOCA</name>
<keyword evidence="2" id="KW-1185">Reference proteome</keyword>